<reference evidence="2" key="1">
    <citation type="journal article" date="2021" name="Proc. Natl. Acad. Sci. U.S.A.">
        <title>A Catalog of Tens of Thousands of Viruses from Human Metagenomes Reveals Hidden Associations with Chronic Diseases.</title>
        <authorList>
            <person name="Tisza M.J."/>
            <person name="Buck C.B."/>
        </authorList>
    </citation>
    <scope>NUCLEOTIDE SEQUENCE</scope>
    <source>
        <strain evidence="2">Cttph48</strain>
    </source>
</reference>
<feature type="compositionally biased region" description="Basic and acidic residues" evidence="1">
    <location>
        <begin position="201"/>
        <end position="214"/>
    </location>
</feature>
<accession>A0A8S5TZR4</accession>
<name>A0A8S5TZR4_9CAUD</name>
<dbReference type="Pfam" id="PF09979">
    <property type="entry name" value="DUF2213"/>
    <property type="match status" value="1"/>
</dbReference>
<evidence type="ECO:0000313" key="2">
    <source>
        <dbReference type="EMBL" id="DAF87674.1"/>
    </source>
</evidence>
<organism evidence="2">
    <name type="scientific">Myoviridae sp. cttph48</name>
    <dbReference type="NCBI Taxonomy" id="2825196"/>
    <lineage>
        <taxon>Viruses</taxon>
        <taxon>Duplodnaviria</taxon>
        <taxon>Heunggongvirae</taxon>
        <taxon>Uroviricota</taxon>
        <taxon>Caudoviricetes</taxon>
    </lineage>
</organism>
<dbReference type="InterPro" id="IPR016913">
    <property type="entry name" value="UCP029215"/>
</dbReference>
<sequence>MAELKNIRIAVSGIYDYALEEIPTLRLPLPGQGAPDWVEKKQIYKIYRPAFVLAAACDKFKMLPLTHHHPNTPVDGQNFRKLAVGYTGENPFIDWIKDTDEVGIRSTVMIYDDEALNAYERGEIQLSPGYVAFFEWQKGKAPDGQEYDIVMKEITDVNHLALLPAGRGGEYAVVMDGAKRELSVFDLARTTDGAPKGNDNASKDHVKKEDEGLDEKEKTHLHNLLKTNAVEFPVVEFNEENYKKYLGSPIDTPMGKVKLGENQFEKLKSKNRQNLIGAIHDTLANPCFIAEEKGGTTLYVKSFIQNDKQKNIMSVVIKRDGLNISISTHEEREPQILSKIKKAGVLRETASDDGTVHDERVADTTRVVSLNITDTAPKVKSIFEIVRGSVFDRVR</sequence>
<protein>
    <submittedName>
        <fullName evidence="2">Uncharacterized protein</fullName>
    </submittedName>
</protein>
<evidence type="ECO:0000256" key="1">
    <source>
        <dbReference type="SAM" id="MobiDB-lite"/>
    </source>
</evidence>
<proteinExistence type="predicted"/>
<dbReference type="EMBL" id="BK015966">
    <property type="protein sequence ID" value="DAF87674.1"/>
    <property type="molecule type" value="Genomic_DNA"/>
</dbReference>
<feature type="region of interest" description="Disordered" evidence="1">
    <location>
        <begin position="190"/>
        <end position="214"/>
    </location>
</feature>